<keyword evidence="2" id="KW-1185">Reference proteome</keyword>
<evidence type="ECO:0000313" key="1">
    <source>
        <dbReference type="EMBL" id="TCS41385.1"/>
    </source>
</evidence>
<dbReference type="EMBL" id="SLZR01000006">
    <property type="protein sequence ID" value="TCS41385.1"/>
    <property type="molecule type" value="Genomic_DNA"/>
</dbReference>
<dbReference type="OrthoDB" id="5600572at2"/>
<reference evidence="1 2" key="1">
    <citation type="submission" date="2019-03" db="EMBL/GenBank/DDBJ databases">
        <title>Genomic Encyclopedia of Archaeal and Bacterial Type Strains, Phase II (KMG-II): from individual species to whole genera.</title>
        <authorList>
            <person name="Goeker M."/>
        </authorList>
    </citation>
    <scope>NUCLEOTIDE SEQUENCE [LARGE SCALE GENOMIC DNA]</scope>
    <source>
        <strain evidence="1 2">DSM 15388</strain>
    </source>
</reference>
<proteinExistence type="predicted"/>
<accession>A0A4R3I7X1</accession>
<sequence length="76" mass="8317">MTISTQMFDEINLLLQFPSDSMMSGIKIHHDAAPETIEAAKRLFDKGLISADDGGYLTDAGIELVEHAQILNSALR</sequence>
<dbReference type="InterPro" id="IPR013468">
    <property type="entry name" value="CHP02647"/>
</dbReference>
<gene>
    <name evidence="1" type="ORF">BCF53_106116</name>
</gene>
<name>A0A4R3I7X1_9GAMM</name>
<protein>
    <submittedName>
        <fullName evidence="1">Uncharacterized protein (TIGR02647 family)</fullName>
    </submittedName>
</protein>
<evidence type="ECO:0000313" key="2">
    <source>
        <dbReference type="Proteomes" id="UP000295793"/>
    </source>
</evidence>
<organism evidence="1 2">
    <name type="scientific">Reinekea marinisedimentorum</name>
    <dbReference type="NCBI Taxonomy" id="230495"/>
    <lineage>
        <taxon>Bacteria</taxon>
        <taxon>Pseudomonadati</taxon>
        <taxon>Pseudomonadota</taxon>
        <taxon>Gammaproteobacteria</taxon>
        <taxon>Oceanospirillales</taxon>
        <taxon>Saccharospirillaceae</taxon>
        <taxon>Reinekea</taxon>
    </lineage>
</organism>
<dbReference type="AlphaFoldDB" id="A0A4R3I7X1"/>
<dbReference type="RefSeq" id="WP_132701357.1">
    <property type="nucleotide sequence ID" value="NZ_SLZR01000006.1"/>
</dbReference>
<dbReference type="Proteomes" id="UP000295793">
    <property type="component" value="Unassembled WGS sequence"/>
</dbReference>
<comment type="caution">
    <text evidence="1">The sequence shown here is derived from an EMBL/GenBank/DDBJ whole genome shotgun (WGS) entry which is preliminary data.</text>
</comment>
<dbReference type="NCBIfam" id="TIGR02647">
    <property type="entry name" value="DNA"/>
    <property type="match status" value="1"/>
</dbReference>
<dbReference type="Pfam" id="PF18918">
    <property type="entry name" value="DUF5669"/>
    <property type="match status" value="1"/>
</dbReference>